<gene>
    <name evidence="3" type="ORF">MWH18_04560</name>
</gene>
<evidence type="ECO:0000256" key="1">
    <source>
        <dbReference type="SAM" id="MobiDB-lite"/>
    </source>
</evidence>
<dbReference type="Gene3D" id="1.10.10.10">
    <property type="entry name" value="Winged helix-like DNA-binding domain superfamily/Winged helix DNA-binding domain"/>
    <property type="match status" value="1"/>
</dbReference>
<evidence type="ECO:0000313" key="3">
    <source>
        <dbReference type="EMBL" id="USU95540.1"/>
    </source>
</evidence>
<feature type="region of interest" description="Disordered" evidence="1">
    <location>
        <begin position="123"/>
        <end position="184"/>
    </location>
</feature>
<dbReference type="AlphaFoldDB" id="A0AAE9MAK4"/>
<feature type="domain" description="Bacteriophage lambda Replication protein O N-terminal" evidence="2">
    <location>
        <begin position="25"/>
        <end position="111"/>
    </location>
</feature>
<feature type="compositionally biased region" description="Basic and acidic residues" evidence="1">
    <location>
        <begin position="152"/>
        <end position="173"/>
    </location>
</feature>
<evidence type="ECO:0000313" key="4">
    <source>
        <dbReference type="Proteomes" id="UP001055514"/>
    </source>
</evidence>
<protein>
    <submittedName>
        <fullName evidence="3">Replication protein</fullName>
    </submittedName>
</protein>
<evidence type="ECO:0000259" key="2">
    <source>
        <dbReference type="Pfam" id="PF04492"/>
    </source>
</evidence>
<dbReference type="InterPro" id="IPR006497">
    <property type="entry name" value="Phage_lambda_VrpO_N"/>
</dbReference>
<dbReference type="InterPro" id="IPR036388">
    <property type="entry name" value="WH-like_DNA-bd_sf"/>
</dbReference>
<dbReference type="EMBL" id="CP095407">
    <property type="protein sequence ID" value="USU95540.1"/>
    <property type="molecule type" value="Genomic_DNA"/>
</dbReference>
<reference evidence="3" key="1">
    <citation type="submission" date="2022-04" db="EMBL/GenBank/DDBJ databases">
        <title>Emergence of ST220 Acinetobacter pittii strain in bloodstream infection, which co-producing chromosomal NDM-1 and OXA-820 carbapenemases.</title>
        <authorList>
            <person name="Tian C."/>
            <person name="Xing M."/>
            <person name="Fu L."/>
            <person name="Xia D."/>
        </authorList>
    </citation>
    <scope>NUCLEOTIDE SEQUENCE</scope>
    <source>
        <strain evidence="3">TCM</strain>
    </source>
</reference>
<feature type="compositionally biased region" description="Polar residues" evidence="1">
    <location>
        <begin position="123"/>
        <end position="151"/>
    </location>
</feature>
<accession>A0AAE9MAK4</accession>
<dbReference type="RefSeq" id="WP_126117496.1">
    <property type="nucleotide sequence ID" value="NZ_CP029610.1"/>
</dbReference>
<feature type="region of interest" description="Disordered" evidence="1">
    <location>
        <begin position="262"/>
        <end position="302"/>
    </location>
</feature>
<dbReference type="Pfam" id="PF04492">
    <property type="entry name" value="Phage_rep_O"/>
    <property type="match status" value="1"/>
</dbReference>
<proteinExistence type="predicted"/>
<name>A0AAE9MAK4_ACIPI</name>
<dbReference type="GO" id="GO:0006260">
    <property type="term" value="P:DNA replication"/>
    <property type="evidence" value="ECO:0007669"/>
    <property type="project" value="InterPro"/>
</dbReference>
<dbReference type="Proteomes" id="UP001055514">
    <property type="component" value="Chromosome"/>
</dbReference>
<organism evidence="3 4">
    <name type="scientific">Acinetobacter pittii</name>
    <name type="common">Acinetobacter genomosp. 3</name>
    <dbReference type="NCBI Taxonomy" id="48296"/>
    <lineage>
        <taxon>Bacteria</taxon>
        <taxon>Pseudomonadati</taxon>
        <taxon>Pseudomonadota</taxon>
        <taxon>Gammaproteobacteria</taxon>
        <taxon>Moraxellales</taxon>
        <taxon>Moraxellaceae</taxon>
        <taxon>Acinetobacter</taxon>
        <taxon>Acinetobacter calcoaceticus/baumannii complex</taxon>
    </lineage>
</organism>
<sequence length="302" mass="34659">MNLAHKHDSPQGEVIQFPKHEHVTMSKIEKGYTRLPNMLIDDLVMAQISDKAFKCLMLIIRQTIGFDRESNNISITQFQTSCGIKKRDTVISVIKELEDSKIIKVDRKKGCWNIFFFTPNQYRQTGPVPSNGTSTVKRDNTSPNEQDGTSTIKRDTTKESNKEKRKEEERAREVAPTQPQNRPLNFVQYHSNDRVHVSLLELTRKYPAQLDFQNQAKTSFPDHSAEQIFAELKKLAQWSLDKSQQTPQGWMNTWLKWMQKVPTAAEVQKSESKKTQPAGNSQPAKKPRHRYGQGVVGGNSYE</sequence>